<evidence type="ECO:0000256" key="1">
    <source>
        <dbReference type="SAM" id="MobiDB-lite"/>
    </source>
</evidence>
<feature type="compositionally biased region" description="Polar residues" evidence="1">
    <location>
        <begin position="97"/>
        <end position="110"/>
    </location>
</feature>
<sequence length="119" mass="13158">MDPSQRAPRGGVRVSLWCRGEHAEEGRASLSSACTRGLRLRLQAELGRGGGESVPRRRAAIFNRTALVGLWTPNAATREHASEGTGRWRRRRETDGMETTSPGFRTGTAYSTKQYVISR</sequence>
<evidence type="ECO:0000313" key="2">
    <source>
        <dbReference type="EMBL" id="TNN46274.1"/>
    </source>
</evidence>
<organism evidence="2 3">
    <name type="scientific">Liparis tanakae</name>
    <name type="common">Tanaka's snailfish</name>
    <dbReference type="NCBI Taxonomy" id="230148"/>
    <lineage>
        <taxon>Eukaryota</taxon>
        <taxon>Metazoa</taxon>
        <taxon>Chordata</taxon>
        <taxon>Craniata</taxon>
        <taxon>Vertebrata</taxon>
        <taxon>Euteleostomi</taxon>
        <taxon>Actinopterygii</taxon>
        <taxon>Neopterygii</taxon>
        <taxon>Teleostei</taxon>
        <taxon>Neoteleostei</taxon>
        <taxon>Acanthomorphata</taxon>
        <taxon>Eupercaria</taxon>
        <taxon>Perciformes</taxon>
        <taxon>Cottioidei</taxon>
        <taxon>Cottales</taxon>
        <taxon>Liparidae</taxon>
        <taxon>Liparis</taxon>
    </lineage>
</organism>
<feature type="region of interest" description="Disordered" evidence="1">
    <location>
        <begin position="75"/>
        <end position="110"/>
    </location>
</feature>
<evidence type="ECO:0000313" key="3">
    <source>
        <dbReference type="Proteomes" id="UP000314294"/>
    </source>
</evidence>
<keyword evidence="3" id="KW-1185">Reference proteome</keyword>
<reference evidence="2 3" key="1">
    <citation type="submission" date="2019-03" db="EMBL/GenBank/DDBJ databases">
        <title>First draft genome of Liparis tanakae, snailfish: a comprehensive survey of snailfish specific genes.</title>
        <authorList>
            <person name="Kim W."/>
            <person name="Song I."/>
            <person name="Jeong J.-H."/>
            <person name="Kim D."/>
            <person name="Kim S."/>
            <person name="Ryu S."/>
            <person name="Song J.Y."/>
            <person name="Lee S.K."/>
        </authorList>
    </citation>
    <scope>NUCLEOTIDE SEQUENCE [LARGE SCALE GENOMIC DNA]</scope>
    <source>
        <tissue evidence="2">Muscle</tissue>
    </source>
</reference>
<gene>
    <name evidence="2" type="ORF">EYF80_043512</name>
</gene>
<protein>
    <submittedName>
        <fullName evidence="2">Uncharacterized protein</fullName>
    </submittedName>
</protein>
<comment type="caution">
    <text evidence="2">The sequence shown here is derived from an EMBL/GenBank/DDBJ whole genome shotgun (WGS) entry which is preliminary data.</text>
</comment>
<dbReference type="AlphaFoldDB" id="A0A4Z2G0C8"/>
<dbReference type="EMBL" id="SRLO01000798">
    <property type="protein sequence ID" value="TNN46274.1"/>
    <property type="molecule type" value="Genomic_DNA"/>
</dbReference>
<accession>A0A4Z2G0C8</accession>
<name>A0A4Z2G0C8_9TELE</name>
<proteinExistence type="predicted"/>
<dbReference type="Proteomes" id="UP000314294">
    <property type="component" value="Unassembled WGS sequence"/>
</dbReference>